<keyword evidence="11 18" id="KW-0479">Metal-binding</keyword>
<keyword evidence="9 18" id="KW-0963">Cytoplasm</keyword>
<evidence type="ECO:0000256" key="3">
    <source>
        <dbReference type="ARBA" id="ARBA00001947"/>
    </source>
</evidence>
<keyword evidence="12 18" id="KW-0547">Nucleotide-binding</keyword>
<feature type="binding site" evidence="18">
    <location>
        <position position="224"/>
    </location>
    <ligand>
        <name>Zn(2+)</name>
        <dbReference type="ChEBI" id="CHEBI:29105"/>
    </ligand>
</feature>
<evidence type="ECO:0000259" key="20">
    <source>
        <dbReference type="Pfam" id="PF24621"/>
    </source>
</evidence>
<comment type="catalytic activity">
    <reaction evidence="1 18">
        <text>7-phospho-2-dehydro-3-deoxy-D-arabino-heptonate = 3-dehydroquinate + phosphate</text>
        <dbReference type="Rhea" id="RHEA:21968"/>
        <dbReference type="ChEBI" id="CHEBI:32364"/>
        <dbReference type="ChEBI" id="CHEBI:43474"/>
        <dbReference type="ChEBI" id="CHEBI:58394"/>
        <dbReference type="EC" id="4.2.3.4"/>
    </reaction>
</comment>
<comment type="similarity">
    <text evidence="6 18">Belongs to the sugar phosphate cyclases superfamily. Dehydroquinate synthase family.</text>
</comment>
<feature type="binding site" evidence="18">
    <location>
        <position position="166"/>
    </location>
    <ligand>
        <name>Zn(2+)</name>
        <dbReference type="ChEBI" id="CHEBI:29105"/>
    </ligand>
</feature>
<dbReference type="FunFam" id="3.40.50.1970:FF:000007">
    <property type="entry name" value="Pentafunctional AROM polypeptide"/>
    <property type="match status" value="1"/>
</dbReference>
<organism evidence="21 22">
    <name type="scientific">Anaerosphaera multitolerans</name>
    <dbReference type="NCBI Taxonomy" id="2487351"/>
    <lineage>
        <taxon>Bacteria</taxon>
        <taxon>Bacillati</taxon>
        <taxon>Bacillota</taxon>
        <taxon>Tissierellia</taxon>
        <taxon>Tissierellales</taxon>
        <taxon>Peptoniphilaceae</taxon>
        <taxon>Anaerosphaera</taxon>
    </lineage>
</organism>
<keyword evidence="13 18" id="KW-0862">Zinc</keyword>
<name>A0A437S688_9FIRM</name>
<dbReference type="Gene3D" id="3.40.50.1970">
    <property type="match status" value="1"/>
</dbReference>
<feature type="domain" description="3-dehydroquinate synthase N-terminal" evidence="19">
    <location>
        <begin position="49"/>
        <end position="160"/>
    </location>
</feature>
<dbReference type="EMBL" id="RLIH01000009">
    <property type="protein sequence ID" value="RVU54498.1"/>
    <property type="molecule type" value="Genomic_DNA"/>
</dbReference>
<dbReference type="GO" id="GO:0000166">
    <property type="term" value="F:nucleotide binding"/>
    <property type="evidence" value="ECO:0007669"/>
    <property type="project" value="UniProtKB-KW"/>
</dbReference>
<keyword evidence="16 18" id="KW-0456">Lyase</keyword>
<keyword evidence="15 18" id="KW-0057">Aromatic amino acid biosynthesis</keyword>
<evidence type="ECO:0000256" key="18">
    <source>
        <dbReference type="HAMAP-Rule" id="MF_00110"/>
    </source>
</evidence>
<dbReference type="GO" id="GO:0008652">
    <property type="term" value="P:amino acid biosynthetic process"/>
    <property type="evidence" value="ECO:0007669"/>
    <property type="project" value="UniProtKB-KW"/>
</dbReference>
<dbReference type="AlphaFoldDB" id="A0A437S688"/>
<evidence type="ECO:0000256" key="17">
    <source>
        <dbReference type="ARBA" id="ARBA00023285"/>
    </source>
</evidence>
<dbReference type="CDD" id="cd08195">
    <property type="entry name" value="DHQS"/>
    <property type="match status" value="1"/>
</dbReference>
<dbReference type="GO" id="GO:0046872">
    <property type="term" value="F:metal ion binding"/>
    <property type="evidence" value="ECO:0007669"/>
    <property type="project" value="UniProtKB-KW"/>
</dbReference>
<evidence type="ECO:0000256" key="1">
    <source>
        <dbReference type="ARBA" id="ARBA00001393"/>
    </source>
</evidence>
<feature type="binding site" evidence="18">
    <location>
        <position position="240"/>
    </location>
    <ligand>
        <name>Zn(2+)</name>
        <dbReference type="ChEBI" id="CHEBI:29105"/>
    </ligand>
</feature>
<dbReference type="Gene3D" id="1.20.1090.10">
    <property type="entry name" value="Dehydroquinate synthase-like - alpha domain"/>
    <property type="match status" value="1"/>
</dbReference>
<comment type="cofactor">
    <cofactor evidence="2 18">
        <name>NAD(+)</name>
        <dbReference type="ChEBI" id="CHEBI:57540"/>
    </cofactor>
</comment>
<keyword evidence="17 18" id="KW-0170">Cobalt</keyword>
<feature type="binding site" evidence="18">
    <location>
        <begin position="111"/>
        <end position="112"/>
    </location>
    <ligand>
        <name>NAD(+)</name>
        <dbReference type="ChEBI" id="CHEBI:57540"/>
    </ligand>
</feature>
<evidence type="ECO:0000256" key="16">
    <source>
        <dbReference type="ARBA" id="ARBA00023239"/>
    </source>
</evidence>
<feature type="binding site" evidence="18">
    <location>
        <position position="124"/>
    </location>
    <ligand>
        <name>NAD(+)</name>
        <dbReference type="ChEBI" id="CHEBI:57540"/>
    </ligand>
</feature>
<evidence type="ECO:0000256" key="4">
    <source>
        <dbReference type="ARBA" id="ARBA00004496"/>
    </source>
</evidence>
<dbReference type="InterPro" id="IPR030963">
    <property type="entry name" value="DHQ_synth_fam"/>
</dbReference>
<dbReference type="InterPro" id="IPR056179">
    <property type="entry name" value="DHQS_C"/>
</dbReference>
<keyword evidence="10 18" id="KW-0028">Amino-acid biosynthesis</keyword>
<gene>
    <name evidence="18 21" type="primary">aroB</name>
    <name evidence="21" type="ORF">EF514_07010</name>
</gene>
<evidence type="ECO:0000259" key="19">
    <source>
        <dbReference type="Pfam" id="PF01761"/>
    </source>
</evidence>
<dbReference type="GO" id="GO:0005737">
    <property type="term" value="C:cytoplasm"/>
    <property type="evidence" value="ECO:0007669"/>
    <property type="project" value="UniProtKB-SubCell"/>
</dbReference>
<dbReference type="PANTHER" id="PTHR43622:SF7">
    <property type="entry name" value="3-DEHYDROQUINATE SYNTHASE, CHLOROPLASTIC"/>
    <property type="match status" value="1"/>
</dbReference>
<dbReference type="HAMAP" id="MF_00110">
    <property type="entry name" value="DHQ_synthase"/>
    <property type="match status" value="1"/>
</dbReference>
<dbReference type="UniPathway" id="UPA00053">
    <property type="reaction ID" value="UER00085"/>
</dbReference>
<evidence type="ECO:0000256" key="14">
    <source>
        <dbReference type="ARBA" id="ARBA00023027"/>
    </source>
</evidence>
<dbReference type="SUPFAM" id="SSF56796">
    <property type="entry name" value="Dehydroquinate synthase-like"/>
    <property type="match status" value="1"/>
</dbReference>
<accession>A0A437S688</accession>
<evidence type="ECO:0000256" key="15">
    <source>
        <dbReference type="ARBA" id="ARBA00023141"/>
    </source>
</evidence>
<dbReference type="PIRSF" id="PIRSF001455">
    <property type="entry name" value="DHQ_synth"/>
    <property type="match status" value="1"/>
</dbReference>
<comment type="subcellular location">
    <subcellularLocation>
        <location evidence="4 18">Cytoplasm</location>
    </subcellularLocation>
</comment>
<dbReference type="RefSeq" id="WP_127724720.1">
    <property type="nucleotide sequence ID" value="NZ_RLIH01000009.1"/>
</dbReference>
<evidence type="ECO:0000256" key="6">
    <source>
        <dbReference type="ARBA" id="ARBA00005412"/>
    </source>
</evidence>
<comment type="pathway">
    <text evidence="5 18">Metabolic intermediate biosynthesis; chorismate biosynthesis; chorismate from D-erythrose 4-phosphate and phosphoenolpyruvate: step 2/7.</text>
</comment>
<proteinExistence type="inferred from homology"/>
<comment type="function">
    <text evidence="18">Catalyzes the conversion of 3-deoxy-D-arabino-heptulosonate 7-phosphate (DAHP) to dehydroquinate (DHQ).</text>
</comment>
<dbReference type="GO" id="GO:0009073">
    <property type="term" value="P:aromatic amino acid family biosynthetic process"/>
    <property type="evidence" value="ECO:0007669"/>
    <property type="project" value="UniProtKB-KW"/>
</dbReference>
<comment type="cofactor">
    <cofactor evidence="3">
        <name>Zn(2+)</name>
        <dbReference type="ChEBI" id="CHEBI:29105"/>
    </cofactor>
</comment>
<dbReference type="GO" id="GO:0009423">
    <property type="term" value="P:chorismate biosynthetic process"/>
    <property type="evidence" value="ECO:0007669"/>
    <property type="project" value="UniProtKB-UniRule"/>
</dbReference>
<evidence type="ECO:0000256" key="13">
    <source>
        <dbReference type="ARBA" id="ARBA00022833"/>
    </source>
</evidence>
<dbReference type="InterPro" id="IPR030960">
    <property type="entry name" value="DHQS/DOIS_N"/>
</dbReference>
<dbReference type="NCBIfam" id="TIGR01357">
    <property type="entry name" value="aroB"/>
    <property type="match status" value="1"/>
</dbReference>
<evidence type="ECO:0000256" key="5">
    <source>
        <dbReference type="ARBA" id="ARBA00004661"/>
    </source>
</evidence>
<keyword evidence="22" id="KW-1185">Reference proteome</keyword>
<reference evidence="21 22" key="1">
    <citation type="submission" date="2018-11" db="EMBL/GenBank/DDBJ databases">
        <title>Genome sequencing and assembly of Anaerosphaera sp. nov., GS7-6-2.</title>
        <authorList>
            <person name="Rettenmaier R."/>
            <person name="Liebl W."/>
            <person name="Zverlov V."/>
        </authorList>
    </citation>
    <scope>NUCLEOTIDE SEQUENCE [LARGE SCALE GENOMIC DNA]</scope>
    <source>
        <strain evidence="21 22">GS7-6-2</strain>
    </source>
</reference>
<dbReference type="GO" id="GO:0003856">
    <property type="term" value="F:3-dehydroquinate synthase activity"/>
    <property type="evidence" value="ECO:0007669"/>
    <property type="project" value="UniProtKB-UniRule"/>
</dbReference>
<comment type="caution">
    <text evidence="21">The sequence shown here is derived from an EMBL/GenBank/DDBJ whole genome shotgun (WGS) entry which is preliminary data.</text>
</comment>
<evidence type="ECO:0000256" key="2">
    <source>
        <dbReference type="ARBA" id="ARBA00001911"/>
    </source>
</evidence>
<dbReference type="Pfam" id="PF01761">
    <property type="entry name" value="DHQ_synthase"/>
    <property type="match status" value="1"/>
</dbReference>
<evidence type="ECO:0000256" key="12">
    <source>
        <dbReference type="ARBA" id="ARBA00022741"/>
    </source>
</evidence>
<sequence>MELEHLGSSVKDIISGDTLLVITDKNIEKLYLKSCVKSLEEANYKVKTYIVEAGEDSKNPNTYLNIINYMAEIPMTRTDGVVALGGGVIGDLSGFVAATYLRGIKIIQVPTTLLALVDSSIGGKTGINLKAGKNLLGAFHQPSLIFKDISLLETLPKEIFSDGMAEVIKYGIIADEELFNILRNKENIATKLEEIVNRCGEIKVRFVEEDEFDKGIRQILNFGHTIGHAIEKSSNYEIGHGIAVANGMEMISGISVKKGWCPLDVAEEINDILSDYGLLLSEEKLSNTILGEVNIPELKKRLYKTMKSDKKRKGNEIDIVVPEKIGKCLLKRITIEELGELL</sequence>
<dbReference type="EC" id="4.2.3.4" evidence="7 18"/>
<dbReference type="Pfam" id="PF24621">
    <property type="entry name" value="DHQS_C"/>
    <property type="match status" value="1"/>
</dbReference>
<evidence type="ECO:0000256" key="8">
    <source>
        <dbReference type="ARBA" id="ARBA00017684"/>
    </source>
</evidence>
<evidence type="ECO:0000256" key="7">
    <source>
        <dbReference type="ARBA" id="ARBA00013031"/>
    </source>
</evidence>
<dbReference type="Proteomes" id="UP000288812">
    <property type="component" value="Unassembled WGS sequence"/>
</dbReference>
<evidence type="ECO:0000256" key="9">
    <source>
        <dbReference type="ARBA" id="ARBA00022490"/>
    </source>
</evidence>
<protein>
    <recommendedName>
        <fullName evidence="8 18">3-dehydroquinate synthase</fullName>
        <shortName evidence="18">DHQS</shortName>
        <ecNumber evidence="7 18">4.2.3.4</ecNumber>
    </recommendedName>
</protein>
<feature type="binding site" evidence="18">
    <location>
        <begin position="87"/>
        <end position="91"/>
    </location>
    <ligand>
        <name>NAD(+)</name>
        <dbReference type="ChEBI" id="CHEBI:57540"/>
    </ligand>
</feature>
<dbReference type="InterPro" id="IPR050071">
    <property type="entry name" value="Dehydroquinate_synthase"/>
</dbReference>
<comment type="cofactor">
    <cofactor evidence="18">
        <name>Co(2+)</name>
        <dbReference type="ChEBI" id="CHEBI:48828"/>
    </cofactor>
    <cofactor evidence="18">
        <name>Zn(2+)</name>
        <dbReference type="ChEBI" id="CHEBI:29105"/>
    </cofactor>
    <text evidence="18">Binds 1 divalent metal cation per subunit. Can use either Co(2+) or Zn(2+).</text>
</comment>
<dbReference type="PANTHER" id="PTHR43622">
    <property type="entry name" value="3-DEHYDROQUINATE SYNTHASE"/>
    <property type="match status" value="1"/>
</dbReference>
<evidence type="ECO:0000313" key="22">
    <source>
        <dbReference type="Proteomes" id="UP000288812"/>
    </source>
</evidence>
<dbReference type="OrthoDB" id="9806583at2"/>
<keyword evidence="14 18" id="KW-0520">NAD</keyword>
<feature type="domain" description="3-dehydroquinate synthase C-terminal" evidence="20">
    <location>
        <begin position="163"/>
        <end position="311"/>
    </location>
</feature>
<dbReference type="InterPro" id="IPR016037">
    <property type="entry name" value="DHQ_synth_AroB"/>
</dbReference>
<feature type="binding site" evidence="18">
    <location>
        <position position="133"/>
    </location>
    <ligand>
        <name>NAD(+)</name>
        <dbReference type="ChEBI" id="CHEBI:57540"/>
    </ligand>
</feature>
<evidence type="ECO:0000256" key="11">
    <source>
        <dbReference type="ARBA" id="ARBA00022723"/>
    </source>
</evidence>
<comment type="caution">
    <text evidence="18">Lacks conserved residue(s) required for the propagation of feature annotation.</text>
</comment>
<evidence type="ECO:0000313" key="21">
    <source>
        <dbReference type="EMBL" id="RVU54498.1"/>
    </source>
</evidence>
<evidence type="ECO:0000256" key="10">
    <source>
        <dbReference type="ARBA" id="ARBA00022605"/>
    </source>
</evidence>